<evidence type="ECO:0000313" key="6">
    <source>
        <dbReference type="Proteomes" id="UP001312865"/>
    </source>
</evidence>
<accession>A0ABU8HCE5</accession>
<dbReference type="CDD" id="cd03230">
    <property type="entry name" value="ABC_DR_subfamily_A"/>
    <property type="match status" value="1"/>
</dbReference>
<comment type="caution">
    <text evidence="5">The sequence shown here is derived from an EMBL/GenBank/DDBJ whole genome shotgun (WGS) entry which is preliminary data.</text>
</comment>
<dbReference type="InterPro" id="IPR003593">
    <property type="entry name" value="AAA+_ATPase"/>
</dbReference>
<dbReference type="PANTHER" id="PTHR42939:SF1">
    <property type="entry name" value="ABC TRANSPORTER ATP-BINDING PROTEIN ALBC-RELATED"/>
    <property type="match status" value="1"/>
</dbReference>
<dbReference type="InterPro" id="IPR003439">
    <property type="entry name" value="ABC_transporter-like_ATP-bd"/>
</dbReference>
<dbReference type="EMBL" id="JBBAXC010000004">
    <property type="protein sequence ID" value="MEI5906814.1"/>
    <property type="molecule type" value="Genomic_DNA"/>
</dbReference>
<evidence type="ECO:0000313" key="5">
    <source>
        <dbReference type="EMBL" id="MEI5906814.1"/>
    </source>
</evidence>
<proteinExistence type="predicted"/>
<reference evidence="5 6" key="1">
    <citation type="journal article" date="2018" name="J. Microbiol.">
        <title>Bacillus spongiae sp. nov., isolated from sponge of Jeju Island.</title>
        <authorList>
            <person name="Lee G.E."/>
            <person name="Im W.T."/>
            <person name="Park J.S."/>
        </authorList>
    </citation>
    <scope>NUCLEOTIDE SEQUENCE [LARGE SCALE GENOMIC DNA]</scope>
    <source>
        <strain evidence="5 6">135PIL107-10</strain>
    </source>
</reference>
<keyword evidence="3 5" id="KW-0067">ATP-binding</keyword>
<evidence type="ECO:0000256" key="1">
    <source>
        <dbReference type="ARBA" id="ARBA00022448"/>
    </source>
</evidence>
<dbReference type="InterPro" id="IPR027417">
    <property type="entry name" value="P-loop_NTPase"/>
</dbReference>
<dbReference type="SMART" id="SM00382">
    <property type="entry name" value="AAA"/>
    <property type="match status" value="1"/>
</dbReference>
<dbReference type="RefSeq" id="WP_336586241.1">
    <property type="nucleotide sequence ID" value="NZ_JBBAXC010000004.1"/>
</dbReference>
<dbReference type="SUPFAM" id="SSF52540">
    <property type="entry name" value="P-loop containing nucleoside triphosphate hydrolases"/>
    <property type="match status" value="1"/>
</dbReference>
<gene>
    <name evidence="5" type="ORF">WAK64_07045</name>
</gene>
<protein>
    <submittedName>
        <fullName evidence="5">ABC transporter ATP-binding protein</fullName>
    </submittedName>
</protein>
<dbReference type="PROSITE" id="PS50893">
    <property type="entry name" value="ABC_TRANSPORTER_2"/>
    <property type="match status" value="1"/>
</dbReference>
<dbReference type="Proteomes" id="UP001312865">
    <property type="component" value="Unassembled WGS sequence"/>
</dbReference>
<keyword evidence="6" id="KW-1185">Reference proteome</keyword>
<name>A0ABU8HCE5_9BACI</name>
<dbReference type="Pfam" id="PF00005">
    <property type="entry name" value="ABC_tran"/>
    <property type="match status" value="1"/>
</dbReference>
<keyword evidence="1" id="KW-0813">Transport</keyword>
<dbReference type="GO" id="GO:0005524">
    <property type="term" value="F:ATP binding"/>
    <property type="evidence" value="ECO:0007669"/>
    <property type="project" value="UniProtKB-KW"/>
</dbReference>
<evidence type="ECO:0000256" key="2">
    <source>
        <dbReference type="ARBA" id="ARBA00022741"/>
    </source>
</evidence>
<organism evidence="5 6">
    <name type="scientific">Bacillus spongiae</name>
    <dbReference type="NCBI Taxonomy" id="2683610"/>
    <lineage>
        <taxon>Bacteria</taxon>
        <taxon>Bacillati</taxon>
        <taxon>Bacillota</taxon>
        <taxon>Bacilli</taxon>
        <taxon>Bacillales</taxon>
        <taxon>Bacillaceae</taxon>
        <taxon>Bacillus</taxon>
    </lineage>
</organism>
<feature type="domain" description="ABC transporter" evidence="4">
    <location>
        <begin position="3"/>
        <end position="228"/>
    </location>
</feature>
<sequence>MTIIVSDVCKTFGKHAALKNVNVSFKENTIYGLLGKNGAGKTTLMQLIAGHTLPTSGEILINGQSPFNNRRVLQDVCFINESSNFKRRLKVKDVLKISSLFYPNWSQNTANRLMEEFQLKPNVNARGLSKGMESALGIIIGLASRAKMTILDEPYIGLDASARYTFYDLLLEEFERYPRTFILSTHLIDEVSRLFEEVVVLKDGKILFQEGADALIQKSIKVSGAREKVDTFIKGKNVIDEKEIMGIKTALVYGEAFSIEEATAVGLEAERSTMQRLMVHLTDSKEETIHV</sequence>
<dbReference type="PANTHER" id="PTHR42939">
    <property type="entry name" value="ABC TRANSPORTER ATP-BINDING PROTEIN ALBC-RELATED"/>
    <property type="match status" value="1"/>
</dbReference>
<evidence type="ECO:0000259" key="4">
    <source>
        <dbReference type="PROSITE" id="PS50893"/>
    </source>
</evidence>
<keyword evidence="2" id="KW-0547">Nucleotide-binding</keyword>
<dbReference type="Gene3D" id="3.40.50.300">
    <property type="entry name" value="P-loop containing nucleotide triphosphate hydrolases"/>
    <property type="match status" value="1"/>
</dbReference>
<dbReference type="InterPro" id="IPR051782">
    <property type="entry name" value="ABC_Transporter_VariousFunc"/>
</dbReference>
<evidence type="ECO:0000256" key="3">
    <source>
        <dbReference type="ARBA" id="ARBA00022840"/>
    </source>
</evidence>